<feature type="transmembrane region" description="Helical" evidence="10">
    <location>
        <begin position="273"/>
        <end position="299"/>
    </location>
</feature>
<evidence type="ECO:0000259" key="11">
    <source>
        <dbReference type="PROSITE" id="PS50262"/>
    </source>
</evidence>
<keyword evidence="7 9" id="KW-0675">Receptor</keyword>
<dbReference type="AlphaFoldDB" id="A0A6G0IB84"/>
<comment type="subcellular location">
    <subcellularLocation>
        <location evidence="1">Cell membrane</location>
        <topology evidence="1">Multi-pass membrane protein</topology>
    </subcellularLocation>
</comment>
<evidence type="ECO:0000313" key="12">
    <source>
        <dbReference type="EMBL" id="KAE8288551.1"/>
    </source>
</evidence>
<keyword evidence="13" id="KW-1185">Reference proteome</keyword>
<keyword evidence="3 9" id="KW-0812">Transmembrane</keyword>
<dbReference type="Gene3D" id="1.20.1070.10">
    <property type="entry name" value="Rhodopsin 7-helix transmembrane proteins"/>
    <property type="match status" value="2"/>
</dbReference>
<dbReference type="PANTHER" id="PTHR10489:SF944">
    <property type="entry name" value="C-C CHEMOKINE RECEPTOR TYPE 8-LIKE"/>
    <property type="match status" value="1"/>
</dbReference>
<organism evidence="12 13">
    <name type="scientific">Larimichthys crocea</name>
    <name type="common">Large yellow croaker</name>
    <name type="synonym">Pseudosciaena crocea</name>
    <dbReference type="NCBI Taxonomy" id="215358"/>
    <lineage>
        <taxon>Eukaryota</taxon>
        <taxon>Metazoa</taxon>
        <taxon>Chordata</taxon>
        <taxon>Craniata</taxon>
        <taxon>Vertebrata</taxon>
        <taxon>Euteleostomi</taxon>
        <taxon>Actinopterygii</taxon>
        <taxon>Neopterygii</taxon>
        <taxon>Teleostei</taxon>
        <taxon>Neoteleostei</taxon>
        <taxon>Acanthomorphata</taxon>
        <taxon>Eupercaria</taxon>
        <taxon>Sciaenidae</taxon>
        <taxon>Larimichthys</taxon>
    </lineage>
</organism>
<keyword evidence="8 9" id="KW-0807">Transducer</keyword>
<feature type="transmembrane region" description="Helical" evidence="10">
    <location>
        <begin position="71"/>
        <end position="89"/>
    </location>
</feature>
<dbReference type="InterPro" id="IPR017452">
    <property type="entry name" value="GPCR_Rhodpsn_7TM"/>
</dbReference>
<dbReference type="PROSITE" id="PS00237">
    <property type="entry name" value="G_PROTEIN_RECEP_F1_1"/>
    <property type="match status" value="1"/>
</dbReference>
<dbReference type="GO" id="GO:0019722">
    <property type="term" value="P:calcium-mediated signaling"/>
    <property type="evidence" value="ECO:0007669"/>
    <property type="project" value="TreeGrafter"/>
</dbReference>
<evidence type="ECO:0000256" key="3">
    <source>
        <dbReference type="ARBA" id="ARBA00022692"/>
    </source>
</evidence>
<evidence type="ECO:0000256" key="2">
    <source>
        <dbReference type="ARBA" id="ARBA00022475"/>
    </source>
</evidence>
<dbReference type="GO" id="GO:0060326">
    <property type="term" value="P:cell chemotaxis"/>
    <property type="evidence" value="ECO:0007669"/>
    <property type="project" value="TreeGrafter"/>
</dbReference>
<dbReference type="PRINTS" id="PR00237">
    <property type="entry name" value="GPCRRHODOPSN"/>
</dbReference>
<dbReference type="PRINTS" id="PR00657">
    <property type="entry name" value="CCCHEMOKINER"/>
</dbReference>
<evidence type="ECO:0000256" key="6">
    <source>
        <dbReference type="ARBA" id="ARBA00023136"/>
    </source>
</evidence>
<feature type="transmembrane region" description="Helical" evidence="10">
    <location>
        <begin position="171"/>
        <end position="192"/>
    </location>
</feature>
<sequence>MSDEENITYDYSNYYEGSLPSPCEDSRVSTFGRVFLPTLYSVVFILGFIGNGLVVCVLVKHRNQTNLTDICLLNLALSDILFVITLPFYSHFSVVSEWTFGDFMCRFTGVSHRIGFYSSIFFMVVMTLDRYMVIISMNTSENMSYLYNYEDNLCDESSSPDLLDSVTVKPVLCYVLFCLGLLGNTTVLWLLLGHIKLKTMTDVCLLNLALSDLILALSLPLWANNSDNLVSCKVMTGVYQLGFYSGTLFVILMSLDRYLAIVHAVAAMRARTLHYGITASIIIWVISVILAMPQVIFALPEIDEDNNKYECQPLYPDHNERFWKMLRNFSENTVGLFVGLSVMVFCYVKILAVLSKSRNSNKDRAIKLIFIIAVDHGHNHRSYQCFQWLKYESSHIRHNA</sequence>
<evidence type="ECO:0000256" key="4">
    <source>
        <dbReference type="ARBA" id="ARBA00022989"/>
    </source>
</evidence>
<evidence type="ECO:0000256" key="9">
    <source>
        <dbReference type="RuleBase" id="RU000688"/>
    </source>
</evidence>
<dbReference type="EMBL" id="REGW02000012">
    <property type="protein sequence ID" value="KAE8288551.1"/>
    <property type="molecule type" value="Genomic_DNA"/>
</dbReference>
<protein>
    <submittedName>
        <fullName evidence="12">C-C chemokine receptor type 2</fullName>
    </submittedName>
</protein>
<keyword evidence="4 10" id="KW-1133">Transmembrane helix</keyword>
<feature type="domain" description="G-protein coupled receptors family 1 profile" evidence="11">
    <location>
        <begin position="50"/>
        <end position="134"/>
    </location>
</feature>
<comment type="caution">
    <text evidence="12">The sequence shown here is derived from an EMBL/GenBank/DDBJ whole genome shotgun (WGS) entry which is preliminary data.</text>
</comment>
<keyword evidence="5 9" id="KW-0297">G-protein coupled receptor</keyword>
<keyword evidence="6 10" id="KW-0472">Membrane</keyword>
<evidence type="ECO:0000256" key="10">
    <source>
        <dbReference type="SAM" id="Phobius"/>
    </source>
</evidence>
<evidence type="ECO:0000256" key="1">
    <source>
        <dbReference type="ARBA" id="ARBA00004651"/>
    </source>
</evidence>
<dbReference type="Pfam" id="PF00001">
    <property type="entry name" value="7tm_1"/>
    <property type="match status" value="2"/>
</dbReference>
<dbReference type="GO" id="GO:0016493">
    <property type="term" value="F:C-C chemokine receptor activity"/>
    <property type="evidence" value="ECO:0007669"/>
    <property type="project" value="TreeGrafter"/>
</dbReference>
<feature type="transmembrane region" description="Helical" evidence="10">
    <location>
        <begin position="334"/>
        <end position="354"/>
    </location>
</feature>
<feature type="domain" description="G-protein coupled receptors family 1 profile" evidence="11">
    <location>
        <begin position="183"/>
        <end position="374"/>
    </location>
</feature>
<dbReference type="GO" id="GO:0007204">
    <property type="term" value="P:positive regulation of cytosolic calcium ion concentration"/>
    <property type="evidence" value="ECO:0007669"/>
    <property type="project" value="TreeGrafter"/>
</dbReference>
<name>A0A6G0IB84_LARCR</name>
<accession>A0A6G0IB84</accession>
<dbReference type="PANTHER" id="PTHR10489">
    <property type="entry name" value="CELL ADHESION MOLECULE"/>
    <property type="match status" value="1"/>
</dbReference>
<dbReference type="SUPFAM" id="SSF81321">
    <property type="entry name" value="Family A G protein-coupled receptor-like"/>
    <property type="match status" value="2"/>
</dbReference>
<evidence type="ECO:0000313" key="13">
    <source>
        <dbReference type="Proteomes" id="UP000424527"/>
    </source>
</evidence>
<gene>
    <name evidence="12" type="ORF">D5F01_LYC12424</name>
</gene>
<feature type="transmembrane region" description="Helical" evidence="10">
    <location>
        <begin position="39"/>
        <end position="59"/>
    </location>
</feature>
<keyword evidence="2" id="KW-1003">Cell membrane</keyword>
<evidence type="ECO:0000256" key="5">
    <source>
        <dbReference type="ARBA" id="ARBA00023040"/>
    </source>
</evidence>
<dbReference type="Proteomes" id="UP000424527">
    <property type="component" value="Unassembled WGS sequence"/>
</dbReference>
<dbReference type="PROSITE" id="PS50262">
    <property type="entry name" value="G_PROTEIN_RECEP_F1_2"/>
    <property type="match status" value="2"/>
</dbReference>
<dbReference type="GO" id="GO:0009897">
    <property type="term" value="C:external side of plasma membrane"/>
    <property type="evidence" value="ECO:0007669"/>
    <property type="project" value="TreeGrafter"/>
</dbReference>
<comment type="similarity">
    <text evidence="9">Belongs to the G-protein coupled receptor 1 family.</text>
</comment>
<dbReference type="InterPro" id="IPR000276">
    <property type="entry name" value="GPCR_Rhodpsn"/>
</dbReference>
<evidence type="ECO:0000256" key="7">
    <source>
        <dbReference type="ARBA" id="ARBA00023170"/>
    </source>
</evidence>
<dbReference type="InterPro" id="IPR050119">
    <property type="entry name" value="CCR1-9-like"/>
</dbReference>
<proteinExistence type="inferred from homology"/>
<dbReference type="InterPro" id="IPR000355">
    <property type="entry name" value="Chemokine_rcpt"/>
</dbReference>
<feature type="transmembrane region" description="Helical" evidence="10">
    <location>
        <begin position="243"/>
        <end position="266"/>
    </location>
</feature>
<dbReference type="GO" id="GO:0019957">
    <property type="term" value="F:C-C chemokine binding"/>
    <property type="evidence" value="ECO:0007669"/>
    <property type="project" value="TreeGrafter"/>
</dbReference>
<reference evidence="12 13" key="1">
    <citation type="submission" date="2019-07" db="EMBL/GenBank/DDBJ databases">
        <title>Chromosome genome assembly for large yellow croaker.</title>
        <authorList>
            <person name="Xiao S."/>
        </authorList>
    </citation>
    <scope>NUCLEOTIDE SEQUENCE [LARGE SCALE GENOMIC DNA]</scope>
    <source>
        <strain evidence="12">JMULYC20181020</strain>
        <tissue evidence="12">Muscle</tissue>
    </source>
</reference>
<evidence type="ECO:0000256" key="8">
    <source>
        <dbReference type="ARBA" id="ARBA00023224"/>
    </source>
</evidence>
<dbReference type="GO" id="GO:0006955">
    <property type="term" value="P:immune response"/>
    <property type="evidence" value="ECO:0007669"/>
    <property type="project" value="TreeGrafter"/>
</dbReference>